<evidence type="ECO:0000313" key="3">
    <source>
        <dbReference type="EMBL" id="AOH83964.1"/>
    </source>
</evidence>
<evidence type="ECO:0000256" key="1">
    <source>
        <dbReference type="SAM" id="MobiDB-lite"/>
    </source>
</evidence>
<organism evidence="3 4">
    <name type="scientific">Sphingomonas panacis</name>
    <dbReference type="NCBI Taxonomy" id="1560345"/>
    <lineage>
        <taxon>Bacteria</taxon>
        <taxon>Pseudomonadati</taxon>
        <taxon>Pseudomonadota</taxon>
        <taxon>Alphaproteobacteria</taxon>
        <taxon>Sphingomonadales</taxon>
        <taxon>Sphingomonadaceae</taxon>
        <taxon>Sphingomonas</taxon>
    </lineage>
</organism>
<evidence type="ECO:0000313" key="4">
    <source>
        <dbReference type="Proteomes" id="UP000094256"/>
    </source>
</evidence>
<dbReference type="EMBL" id="CP014168">
    <property type="protein sequence ID" value="AOH83964.1"/>
    <property type="molecule type" value="Genomic_DNA"/>
</dbReference>
<feature type="chain" id="PRO_5008556180" evidence="2">
    <location>
        <begin position="26"/>
        <end position="240"/>
    </location>
</feature>
<sequence>MPDMIPRPQPTAFALAIGLSLGLSACGGGNTASNATSDTGVLASSSDTPTGDAPKTAAPTLAQGPDVCFRAIAKQLGADVKVSEINSFFSPGSKIDASDDEPEGELTTCSVKYQNPEDPRKLLSISMDTHTGTFGKPAPVEISVSGGDASKFKLDDILIPLSKVNAAGLTSVMESQKAKLSSVYSHYAWSGVRLLSPRFSDIHTLRVDLDGRLASNDIKENGYLSILTDGKTVKVNQLTP</sequence>
<dbReference type="PROSITE" id="PS51257">
    <property type="entry name" value="PROKAR_LIPOPROTEIN"/>
    <property type="match status" value="1"/>
</dbReference>
<dbReference type="Proteomes" id="UP000094256">
    <property type="component" value="Chromosome"/>
</dbReference>
<proteinExistence type="predicted"/>
<feature type="compositionally biased region" description="Polar residues" evidence="1">
    <location>
        <begin position="31"/>
        <end position="49"/>
    </location>
</feature>
<gene>
    <name evidence="3" type="ORF">AWL63_08280</name>
</gene>
<dbReference type="KEGG" id="span:AWL63_08280"/>
<accession>A0A1B3Z953</accession>
<dbReference type="OrthoDB" id="6476773at2"/>
<dbReference type="AlphaFoldDB" id="A0A1B3Z953"/>
<keyword evidence="4" id="KW-1185">Reference proteome</keyword>
<reference evidence="3 4" key="1">
    <citation type="submission" date="2016-01" db="EMBL/GenBank/DDBJ databases">
        <title>Complete genome and mega plasmid sequence of Sphingomonas panacis DCY99 elicits systemic resistance in rice to Xanthomonas oryzae.</title>
        <authorList>
            <person name="Kim Y.J."/>
            <person name="Yang D.C."/>
            <person name="Sing P."/>
        </authorList>
    </citation>
    <scope>NUCLEOTIDE SEQUENCE [LARGE SCALE GENOMIC DNA]</scope>
    <source>
        <strain evidence="3 4">DCY99</strain>
    </source>
</reference>
<name>A0A1B3Z953_9SPHN</name>
<keyword evidence="2" id="KW-0732">Signal</keyword>
<feature type="region of interest" description="Disordered" evidence="1">
    <location>
        <begin position="29"/>
        <end position="60"/>
    </location>
</feature>
<evidence type="ECO:0000256" key="2">
    <source>
        <dbReference type="SAM" id="SignalP"/>
    </source>
</evidence>
<feature type="signal peptide" evidence="2">
    <location>
        <begin position="1"/>
        <end position="25"/>
    </location>
</feature>
<protein>
    <submittedName>
        <fullName evidence="3">Uncharacterized protein</fullName>
    </submittedName>
</protein>